<dbReference type="Pfam" id="PF01863">
    <property type="entry name" value="YgjP-like"/>
    <property type="match status" value="1"/>
</dbReference>
<evidence type="ECO:0000259" key="1">
    <source>
        <dbReference type="Pfam" id="PF01863"/>
    </source>
</evidence>
<name>A0A4R2RZH8_9FIRM</name>
<comment type="caution">
    <text evidence="2">The sequence shown here is derived from an EMBL/GenBank/DDBJ whole genome shotgun (WGS) entry which is preliminary data.</text>
</comment>
<sequence>MEKQEVCWHGRTITFEVQRKKVRNINLNVKPDMTIMVSANERVPLEVLQAFVHSKAAWIFNKTAYFHDAQPETIREKAYVSGESFKYLGKQLRLKVAEGAPEGMAIAGATCNSPCKTSRLSTEKPCLSSNGFEKKKRRFFWKY</sequence>
<dbReference type="Proteomes" id="UP000294813">
    <property type="component" value="Unassembled WGS sequence"/>
</dbReference>
<evidence type="ECO:0000313" key="2">
    <source>
        <dbReference type="EMBL" id="TCP68529.1"/>
    </source>
</evidence>
<dbReference type="EMBL" id="SLXT01000003">
    <property type="protein sequence ID" value="TCP68529.1"/>
    <property type="molecule type" value="Genomic_DNA"/>
</dbReference>
<feature type="domain" description="YgjP-like metallopeptidase" evidence="1">
    <location>
        <begin position="23"/>
        <end position="103"/>
    </location>
</feature>
<accession>A0A4R2RZH8</accession>
<evidence type="ECO:0000313" key="3">
    <source>
        <dbReference type="Proteomes" id="UP000294813"/>
    </source>
</evidence>
<organism evidence="2 3">
    <name type="scientific">Heliophilum fasciatum</name>
    <dbReference type="NCBI Taxonomy" id="35700"/>
    <lineage>
        <taxon>Bacteria</taxon>
        <taxon>Bacillati</taxon>
        <taxon>Bacillota</taxon>
        <taxon>Clostridia</taxon>
        <taxon>Eubacteriales</taxon>
        <taxon>Heliobacteriaceae</taxon>
        <taxon>Heliophilum</taxon>
    </lineage>
</organism>
<gene>
    <name evidence="2" type="ORF">EDD73_103163</name>
</gene>
<protein>
    <submittedName>
        <fullName evidence="2">Uncharacterized protein DUF45</fullName>
    </submittedName>
</protein>
<dbReference type="AlphaFoldDB" id="A0A4R2RZH8"/>
<keyword evidence="3" id="KW-1185">Reference proteome</keyword>
<dbReference type="InterPro" id="IPR002725">
    <property type="entry name" value="YgjP-like_metallopeptidase"/>
</dbReference>
<reference evidence="2 3" key="1">
    <citation type="submission" date="2019-03" db="EMBL/GenBank/DDBJ databases">
        <title>Genomic Encyclopedia of Type Strains, Phase IV (KMG-IV): sequencing the most valuable type-strain genomes for metagenomic binning, comparative biology and taxonomic classification.</title>
        <authorList>
            <person name="Goeker M."/>
        </authorList>
    </citation>
    <scope>NUCLEOTIDE SEQUENCE [LARGE SCALE GENOMIC DNA]</scope>
    <source>
        <strain evidence="2 3">DSM 11170</strain>
    </source>
</reference>
<dbReference type="RefSeq" id="WP_207668786.1">
    <property type="nucleotide sequence ID" value="NZ_JAOQNU010000003.1"/>
</dbReference>
<proteinExistence type="predicted"/>